<dbReference type="Gene3D" id="3.40.30.10">
    <property type="entry name" value="Glutaredoxin"/>
    <property type="match status" value="1"/>
</dbReference>
<dbReference type="Proteomes" id="UP000306113">
    <property type="component" value="Unassembled WGS sequence"/>
</dbReference>
<dbReference type="InterPro" id="IPR036249">
    <property type="entry name" value="Thioredoxin-like_sf"/>
</dbReference>
<evidence type="ECO:0000313" key="7">
    <source>
        <dbReference type="Proteomes" id="UP000306113"/>
    </source>
</evidence>
<dbReference type="Pfam" id="PF14561">
    <property type="entry name" value="TPR_20"/>
    <property type="match status" value="1"/>
</dbReference>
<evidence type="ECO:0000313" key="6">
    <source>
        <dbReference type="EMBL" id="THD73795.1"/>
    </source>
</evidence>
<dbReference type="PANTHER" id="PTHR45663">
    <property type="entry name" value="GEO12009P1"/>
    <property type="match status" value="1"/>
</dbReference>
<sequence length="308" mass="32626">MLELGKTAAPATDLIKDVTEANFMADVIEASNEVPVIVDFWATWCGPCRTLGPLLESAVTKAKGAVKMAKIDVDQNQRLAQALAQQGLPLQSIPTVVAFVKGRPVDMFQGAVPASEIDAFIKRAIEQAGGDPSGGLDDALAAAEEMLAEGSVADAAQVFGAVLQEDPENATAFAGLARCHLAMDDVDQAEAVLNGAPAAISHDPQLEAVRAQIELARQAANSGPLDELRAKVEADPADLQARFDLAQALHAAGQVQEAVDQLLDLFRRDREWNDGAAKAQLFTIFDALKANDPIALHGRRKLSSMIFA</sequence>
<organism evidence="6 7">
    <name type="scientific">Thalassobius vesicularis</name>
    <dbReference type="NCBI Taxonomy" id="1294297"/>
    <lineage>
        <taxon>Bacteria</taxon>
        <taxon>Pseudomonadati</taxon>
        <taxon>Pseudomonadota</taxon>
        <taxon>Alphaproteobacteria</taxon>
        <taxon>Rhodobacterales</taxon>
        <taxon>Roseobacteraceae</taxon>
        <taxon>Thalassovita</taxon>
    </lineage>
</organism>
<evidence type="ECO:0000256" key="3">
    <source>
        <dbReference type="ARBA" id="ARBA00023157"/>
    </source>
</evidence>
<dbReference type="EMBL" id="SSMD01000004">
    <property type="protein sequence ID" value="THD73795.1"/>
    <property type="molecule type" value="Genomic_DNA"/>
</dbReference>
<keyword evidence="7" id="KW-1185">Reference proteome</keyword>
<evidence type="ECO:0000256" key="1">
    <source>
        <dbReference type="ARBA" id="ARBA00022448"/>
    </source>
</evidence>
<dbReference type="CDD" id="cd02947">
    <property type="entry name" value="TRX_family"/>
    <property type="match status" value="1"/>
</dbReference>
<dbReference type="AlphaFoldDB" id="A0A4S3M8E2"/>
<dbReference type="OrthoDB" id="9790390at2"/>
<proteinExistence type="predicted"/>
<dbReference type="Pfam" id="PF14559">
    <property type="entry name" value="TPR_19"/>
    <property type="match status" value="1"/>
</dbReference>
<dbReference type="SUPFAM" id="SSF48452">
    <property type="entry name" value="TPR-like"/>
    <property type="match status" value="1"/>
</dbReference>
<evidence type="ECO:0000259" key="5">
    <source>
        <dbReference type="PROSITE" id="PS51352"/>
    </source>
</evidence>
<accession>A0A4S3M8E2</accession>
<dbReference type="InterPro" id="IPR013766">
    <property type="entry name" value="Thioredoxin_domain"/>
</dbReference>
<dbReference type="PROSITE" id="PS51352">
    <property type="entry name" value="THIOREDOXIN_2"/>
    <property type="match status" value="1"/>
</dbReference>
<feature type="domain" description="Thioredoxin" evidence="5">
    <location>
        <begin position="2"/>
        <end position="126"/>
    </location>
</feature>
<keyword evidence="1" id="KW-0813">Transport</keyword>
<gene>
    <name evidence="6" type="ORF">E7681_09265</name>
</gene>
<keyword evidence="3" id="KW-1015">Disulfide bond</keyword>
<name>A0A4S3M8E2_9RHOB</name>
<dbReference type="GO" id="GO:0045454">
    <property type="term" value="P:cell redox homeostasis"/>
    <property type="evidence" value="ECO:0007669"/>
    <property type="project" value="TreeGrafter"/>
</dbReference>
<dbReference type="PRINTS" id="PR00421">
    <property type="entry name" value="THIOREDOXIN"/>
</dbReference>
<dbReference type="GO" id="GO:0015035">
    <property type="term" value="F:protein-disulfide reductase activity"/>
    <property type="evidence" value="ECO:0007669"/>
    <property type="project" value="TreeGrafter"/>
</dbReference>
<dbReference type="GO" id="GO:0005829">
    <property type="term" value="C:cytosol"/>
    <property type="evidence" value="ECO:0007669"/>
    <property type="project" value="TreeGrafter"/>
</dbReference>
<keyword evidence="4" id="KW-0676">Redox-active center</keyword>
<dbReference type="InterPro" id="IPR017937">
    <property type="entry name" value="Thioredoxin_CS"/>
</dbReference>
<evidence type="ECO:0000256" key="2">
    <source>
        <dbReference type="ARBA" id="ARBA00022982"/>
    </source>
</evidence>
<evidence type="ECO:0000256" key="4">
    <source>
        <dbReference type="ARBA" id="ARBA00023284"/>
    </source>
</evidence>
<comment type="caution">
    <text evidence="6">The sequence shown here is derived from an EMBL/GenBank/DDBJ whole genome shotgun (WGS) entry which is preliminary data.</text>
</comment>
<dbReference type="Gene3D" id="1.25.40.10">
    <property type="entry name" value="Tetratricopeptide repeat domain"/>
    <property type="match status" value="2"/>
</dbReference>
<dbReference type="GO" id="GO:0006950">
    <property type="term" value="P:response to stress"/>
    <property type="evidence" value="ECO:0007669"/>
    <property type="project" value="UniProtKB-ARBA"/>
</dbReference>
<reference evidence="6 7" key="1">
    <citation type="submission" date="2019-04" db="EMBL/GenBank/DDBJ databases">
        <title>Draft genome sequence of Youngimonas vesicularis.</title>
        <authorList>
            <person name="Hameed A."/>
        </authorList>
    </citation>
    <scope>NUCLEOTIDE SEQUENCE [LARGE SCALE GENOMIC DNA]</scope>
    <source>
        <strain evidence="6 7">CC-AMW-E</strain>
    </source>
</reference>
<dbReference type="Pfam" id="PF00085">
    <property type="entry name" value="Thioredoxin"/>
    <property type="match status" value="1"/>
</dbReference>
<keyword evidence="2" id="KW-0249">Electron transport</keyword>
<dbReference type="PROSITE" id="PS00194">
    <property type="entry name" value="THIOREDOXIN_1"/>
    <property type="match status" value="1"/>
</dbReference>
<protein>
    <submittedName>
        <fullName evidence="6">Co-chaperone YbbN</fullName>
    </submittedName>
</protein>
<dbReference type="InterPro" id="IPR011990">
    <property type="entry name" value="TPR-like_helical_dom_sf"/>
</dbReference>
<dbReference type="PANTHER" id="PTHR45663:SF11">
    <property type="entry name" value="GEO12009P1"/>
    <property type="match status" value="1"/>
</dbReference>
<dbReference type="SUPFAM" id="SSF52833">
    <property type="entry name" value="Thioredoxin-like"/>
    <property type="match status" value="1"/>
</dbReference>